<gene>
    <name evidence="1" type="ORF">EBB59_01430</name>
</gene>
<dbReference type="EMBL" id="RFLY01000002">
    <property type="protein sequence ID" value="RMH94387.1"/>
    <property type="molecule type" value="Genomic_DNA"/>
</dbReference>
<organism evidence="1 2">
    <name type="scientific">Solilutibacter pythonis</name>
    <dbReference type="NCBI Taxonomy" id="2483112"/>
    <lineage>
        <taxon>Bacteria</taxon>
        <taxon>Pseudomonadati</taxon>
        <taxon>Pseudomonadota</taxon>
        <taxon>Gammaproteobacteria</taxon>
        <taxon>Lysobacterales</taxon>
        <taxon>Lysobacteraceae</taxon>
        <taxon>Solilutibacter</taxon>
    </lineage>
</organism>
<protein>
    <submittedName>
        <fullName evidence="1">Uncharacterized protein</fullName>
    </submittedName>
</protein>
<evidence type="ECO:0000313" key="1">
    <source>
        <dbReference type="EMBL" id="RMH94387.1"/>
    </source>
</evidence>
<proteinExistence type="predicted"/>
<dbReference type="AlphaFoldDB" id="A0A3M2I7D3"/>
<accession>A0A3M2I7D3</accession>
<comment type="caution">
    <text evidence="1">The sequence shown here is derived from an EMBL/GenBank/DDBJ whole genome shotgun (WGS) entry which is preliminary data.</text>
</comment>
<dbReference type="Proteomes" id="UP000275012">
    <property type="component" value="Unassembled WGS sequence"/>
</dbReference>
<keyword evidence="2" id="KW-1185">Reference proteome</keyword>
<evidence type="ECO:0000313" key="2">
    <source>
        <dbReference type="Proteomes" id="UP000275012"/>
    </source>
</evidence>
<reference evidence="1 2" key="1">
    <citation type="submission" date="2018-10" db="EMBL/GenBank/DDBJ databases">
        <title>Proposal of Lysobacter pythonis sp. nov. isolated from royal pythons (Python regius).</title>
        <authorList>
            <person name="Hans-Juergen B."/>
            <person name="Huptas C."/>
            <person name="Sandra B."/>
            <person name="Igor L."/>
            <person name="Joachim S."/>
            <person name="Siegfried S."/>
            <person name="Mareike W."/>
            <person name="Peter K."/>
        </authorList>
    </citation>
    <scope>NUCLEOTIDE SEQUENCE [LARGE SCALE GENOMIC DNA]</scope>
    <source>
        <strain evidence="1 2">4284/11</strain>
    </source>
</reference>
<name>A0A3M2I7D3_9GAMM</name>
<sequence>MFIAGFSWGFAGGGAAWLPGGPAGGLVSGRRLCGGEAPVCTARVGPAQAASAAADSSKSAERVIVIPLLDLQANMI</sequence>